<accession>A0A0K2SZU9</accession>
<reference evidence="1" key="1">
    <citation type="submission" date="2014-05" db="EMBL/GenBank/DDBJ databases">
        <authorList>
            <person name="Chronopoulou M."/>
        </authorList>
    </citation>
    <scope>NUCLEOTIDE SEQUENCE</scope>
    <source>
        <tissue evidence="1">Whole organism</tissue>
    </source>
</reference>
<dbReference type="EMBL" id="HACA01001948">
    <property type="protein sequence ID" value="CDW19309.1"/>
    <property type="molecule type" value="Transcribed_RNA"/>
</dbReference>
<evidence type="ECO:0000313" key="1">
    <source>
        <dbReference type="EMBL" id="CDW19309.1"/>
    </source>
</evidence>
<proteinExistence type="predicted"/>
<name>A0A0K2SZU9_LEPSM</name>
<sequence length="12" mass="1409">MRMPFLKPNSGM</sequence>
<protein>
    <submittedName>
        <fullName evidence="1">Uncharacterized protein</fullName>
    </submittedName>
</protein>
<organism evidence="1">
    <name type="scientific">Lepeophtheirus salmonis</name>
    <name type="common">Salmon louse</name>
    <name type="synonym">Caligus salmonis</name>
    <dbReference type="NCBI Taxonomy" id="72036"/>
    <lineage>
        <taxon>Eukaryota</taxon>
        <taxon>Metazoa</taxon>
        <taxon>Ecdysozoa</taxon>
        <taxon>Arthropoda</taxon>
        <taxon>Crustacea</taxon>
        <taxon>Multicrustacea</taxon>
        <taxon>Hexanauplia</taxon>
        <taxon>Copepoda</taxon>
        <taxon>Siphonostomatoida</taxon>
        <taxon>Caligidae</taxon>
        <taxon>Lepeophtheirus</taxon>
    </lineage>
</organism>